<dbReference type="AlphaFoldDB" id="G4T565"/>
<comment type="caution">
    <text evidence="7">The sequence shown here is derived from an EMBL/GenBank/DDBJ whole genome shotgun (WGS) entry which is preliminary data.</text>
</comment>
<reference evidence="7 8" key="1">
    <citation type="journal article" date="2011" name="PLoS Pathog.">
        <title>Endophytic Life Strategies Decoded by Genome and Transcriptome Analyses of the Mutualistic Root Symbiont Piriformospora indica.</title>
        <authorList>
            <person name="Zuccaro A."/>
            <person name="Lahrmann U."/>
            <person name="Guldener U."/>
            <person name="Langen G."/>
            <person name="Pfiffi S."/>
            <person name="Biedenkopf D."/>
            <person name="Wong P."/>
            <person name="Samans B."/>
            <person name="Grimm C."/>
            <person name="Basiewicz M."/>
            <person name="Murat C."/>
            <person name="Martin F."/>
            <person name="Kogel K.H."/>
        </authorList>
    </citation>
    <scope>NUCLEOTIDE SEQUENCE [LARGE SCALE GENOMIC DNA]</scope>
    <source>
        <strain evidence="7 8">DSM 11827</strain>
    </source>
</reference>
<evidence type="ECO:0000313" key="7">
    <source>
        <dbReference type="EMBL" id="CCA66471.1"/>
    </source>
</evidence>
<dbReference type="InterPro" id="IPR004840">
    <property type="entry name" value="Amino_acid_permease_CS"/>
</dbReference>
<feature type="transmembrane region" description="Helical" evidence="6">
    <location>
        <begin position="164"/>
        <end position="183"/>
    </location>
</feature>
<feature type="transmembrane region" description="Helical" evidence="6">
    <location>
        <begin position="330"/>
        <end position="348"/>
    </location>
</feature>
<keyword evidence="5 6" id="KW-0472">Membrane</keyword>
<dbReference type="eggNOG" id="KOG1289">
    <property type="taxonomic scope" value="Eukaryota"/>
</dbReference>
<feature type="transmembrane region" description="Helical" evidence="6">
    <location>
        <begin position="411"/>
        <end position="430"/>
    </location>
</feature>
<dbReference type="GO" id="GO:0022857">
    <property type="term" value="F:transmembrane transporter activity"/>
    <property type="evidence" value="ECO:0007669"/>
    <property type="project" value="InterPro"/>
</dbReference>
<keyword evidence="8" id="KW-1185">Reference proteome</keyword>
<evidence type="ECO:0000256" key="6">
    <source>
        <dbReference type="SAM" id="Phobius"/>
    </source>
</evidence>
<keyword evidence="2" id="KW-0813">Transport</keyword>
<name>G4T565_SERID</name>
<organism evidence="7 8">
    <name type="scientific">Serendipita indica (strain DSM 11827)</name>
    <name type="common">Root endophyte fungus</name>
    <name type="synonym">Piriformospora indica</name>
    <dbReference type="NCBI Taxonomy" id="1109443"/>
    <lineage>
        <taxon>Eukaryota</taxon>
        <taxon>Fungi</taxon>
        <taxon>Dikarya</taxon>
        <taxon>Basidiomycota</taxon>
        <taxon>Agaricomycotina</taxon>
        <taxon>Agaricomycetes</taxon>
        <taxon>Sebacinales</taxon>
        <taxon>Serendipitaceae</taxon>
        <taxon>Serendipita</taxon>
    </lineage>
</organism>
<dbReference type="PROSITE" id="PS00218">
    <property type="entry name" value="AMINO_ACID_PERMEASE_1"/>
    <property type="match status" value="1"/>
</dbReference>
<protein>
    <submittedName>
        <fullName evidence="7">Related to amino-acid permease 2</fullName>
    </submittedName>
</protein>
<dbReference type="STRING" id="1109443.G4T565"/>
<evidence type="ECO:0000256" key="2">
    <source>
        <dbReference type="ARBA" id="ARBA00022448"/>
    </source>
</evidence>
<evidence type="ECO:0000256" key="4">
    <source>
        <dbReference type="ARBA" id="ARBA00022989"/>
    </source>
</evidence>
<feature type="transmembrane region" description="Helical" evidence="6">
    <location>
        <begin position="387"/>
        <end position="405"/>
    </location>
</feature>
<dbReference type="PIRSF" id="PIRSF006060">
    <property type="entry name" value="AA_transporter"/>
    <property type="match status" value="1"/>
</dbReference>
<gene>
    <name evidence="7" type="ORF">PIIN_11702</name>
</gene>
<evidence type="ECO:0000313" key="8">
    <source>
        <dbReference type="Proteomes" id="UP000007148"/>
    </source>
</evidence>
<feature type="transmembrane region" description="Helical" evidence="6">
    <location>
        <begin position="195"/>
        <end position="214"/>
    </location>
</feature>
<feature type="transmembrane region" description="Helical" evidence="6">
    <location>
        <begin position="451"/>
        <end position="476"/>
    </location>
</feature>
<dbReference type="Gene3D" id="1.20.1740.10">
    <property type="entry name" value="Amino acid/polyamine transporter I"/>
    <property type="match status" value="1"/>
</dbReference>
<comment type="subcellular location">
    <subcellularLocation>
        <location evidence="1">Membrane</location>
        <topology evidence="1">Multi-pass membrane protein</topology>
    </subcellularLocation>
</comment>
<feature type="transmembrane region" description="Helical" evidence="6">
    <location>
        <begin position="488"/>
        <end position="506"/>
    </location>
</feature>
<dbReference type="OMA" id="CVQFVMT"/>
<proteinExistence type="predicted"/>
<dbReference type="FunCoup" id="G4T565">
    <property type="interactions" value="16"/>
</dbReference>
<accession>G4T565</accession>
<dbReference type="PANTHER" id="PTHR45649:SF9">
    <property type="entry name" value="AMINO-ACID PERMEASE 2"/>
    <property type="match status" value="1"/>
</dbReference>
<dbReference type="GO" id="GO:0016020">
    <property type="term" value="C:membrane"/>
    <property type="evidence" value="ECO:0007669"/>
    <property type="project" value="UniProtKB-SubCell"/>
</dbReference>
<dbReference type="Pfam" id="PF13520">
    <property type="entry name" value="AA_permease_2"/>
    <property type="match status" value="1"/>
</dbReference>
<sequence>MADDSKTGSKIIEPVLDNASVIDDDDAALRALGYVPSFKREFSNLSTISFAFSIMGLCSSIASTLDVPYTLSGPSAVIYCWILGATMCFTLGCSIAEIISAYPTSGGLYMASASLCPKRFRAPVGWVVAWLNLLGQGCSTEYGLSNMIWAAVSATRDEGYTPSQGQVVGLMIGLLLVHGLLNSLPTRHLAFMTRYFVFVNLGTTFLIIIVLLATTPRSQMNPPSVLFGSAGISNGTSGNGVVSWPTGIAFLFGLLSVQWTMTDYDATAHISEEIKRAAYAAPAAIVIAVVGTGLIGWLFNIIIMLCSGPVSDELLLGGVVIKVMVMRMGRAGAMVLWAGVCATAFFVVQTAQQATSRTIFAISRDHGLPDRGFFGHMTEATKTPLRAVALATFLAIIPGFLALASTTAAGAIFAMCAVSLDLSYIIPIACRRIFAKHPEVMFKPGPFYMGDGWLGVAANVICISWTCFICVILSLPNVLPTSAKTFNYAAPITGLVLLLSTLWYLVSAHKHYKGPRTRAEIEAVQEHEADRKVKEDLETPPVAA</sequence>
<dbReference type="OrthoDB" id="10054429at2759"/>
<dbReference type="Proteomes" id="UP000007148">
    <property type="component" value="Unassembled WGS sequence"/>
</dbReference>
<keyword evidence="4 6" id="KW-1133">Transmembrane helix</keyword>
<evidence type="ECO:0000256" key="1">
    <source>
        <dbReference type="ARBA" id="ARBA00004141"/>
    </source>
</evidence>
<evidence type="ECO:0000256" key="5">
    <source>
        <dbReference type="ARBA" id="ARBA00023136"/>
    </source>
</evidence>
<dbReference type="GO" id="GO:0006865">
    <property type="term" value="P:amino acid transport"/>
    <property type="evidence" value="ECO:0007669"/>
    <property type="project" value="InterPro"/>
</dbReference>
<dbReference type="PANTHER" id="PTHR45649">
    <property type="entry name" value="AMINO-ACID PERMEASE BAT1"/>
    <property type="match status" value="1"/>
</dbReference>
<dbReference type="InterPro" id="IPR002293">
    <property type="entry name" value="AA/rel_permease1"/>
</dbReference>
<feature type="transmembrane region" description="Helical" evidence="6">
    <location>
        <begin position="76"/>
        <end position="102"/>
    </location>
</feature>
<evidence type="ECO:0000256" key="3">
    <source>
        <dbReference type="ARBA" id="ARBA00022692"/>
    </source>
</evidence>
<dbReference type="HOGENOM" id="CLU_004495_0_3_1"/>
<feature type="transmembrane region" description="Helical" evidence="6">
    <location>
        <begin position="283"/>
        <end position="310"/>
    </location>
</feature>
<dbReference type="InParanoid" id="G4T565"/>
<feature type="transmembrane region" description="Helical" evidence="6">
    <location>
        <begin position="45"/>
        <end position="64"/>
    </location>
</feature>
<keyword evidence="3 6" id="KW-0812">Transmembrane</keyword>
<dbReference type="EMBL" id="CAFZ01000002">
    <property type="protein sequence ID" value="CCA66471.1"/>
    <property type="molecule type" value="Genomic_DNA"/>
</dbReference>
<feature type="transmembrane region" description="Helical" evidence="6">
    <location>
        <begin position="242"/>
        <end position="262"/>
    </location>
</feature>